<evidence type="ECO:0000259" key="1">
    <source>
        <dbReference type="Pfam" id="PF03235"/>
    </source>
</evidence>
<dbReference type="AlphaFoldDB" id="A0A9P1KKM3"/>
<dbReference type="InterPro" id="IPR004919">
    <property type="entry name" value="GmrSD_N"/>
</dbReference>
<sequence>MPKTARQNLEDSDEELLTFKYSITSYGADYPVDSLVKRMKNGSIYVPQFQRGYVWDHREASRFIESLLLGLPVPGIFLAKEQDTQKLLVIDGQQRLKTIQYFYDGVFEPNQREFYLTKVADEFDGLTYQTLSEEDRRRLDDSIIPATIVKQDEPSDDNSSIYYIFERLNTGGQQLKPQEIRACIYHGEFNNLLAELNYHQCWRDIYGSPKPDKRMRDQEMILRFLALYFEGDNYQKPMKGFLNQFLGQNRYLKKYDKSAIQLVFIRTIETAYEVWGGRAFKPKNQINAAVFDCIMVGLARRLEKGLINDKESLNTNYQHLLKSQNFLDVTVNSSRTTEKSIVQSRLSQAINAFENVQ</sequence>
<dbReference type="Pfam" id="PF03235">
    <property type="entry name" value="GmrSD_N"/>
    <property type="match status" value="1"/>
</dbReference>
<name>A0A9P1KKM3_9CYAN</name>
<dbReference type="PANTHER" id="PTHR39639:SF1">
    <property type="entry name" value="DUF262 DOMAIN-CONTAINING PROTEIN"/>
    <property type="match status" value="1"/>
</dbReference>
<gene>
    <name evidence="2" type="ORF">ARTHRO_60446</name>
</gene>
<evidence type="ECO:0000313" key="3">
    <source>
        <dbReference type="Proteomes" id="UP000032946"/>
    </source>
</evidence>
<dbReference type="PANTHER" id="PTHR39639">
    <property type="entry name" value="CHROMOSOME 16, WHOLE GENOME SHOTGUN SEQUENCE"/>
    <property type="match status" value="1"/>
</dbReference>
<proteinExistence type="predicted"/>
<evidence type="ECO:0000313" key="2">
    <source>
        <dbReference type="EMBL" id="CDM97845.1"/>
    </source>
</evidence>
<dbReference type="RefSeq" id="WP_008055357.1">
    <property type="nucleotide sequence ID" value="NZ_FO818640.1"/>
</dbReference>
<protein>
    <recommendedName>
        <fullName evidence="1">GmrSD restriction endonucleases N-terminal domain-containing protein</fullName>
    </recommendedName>
</protein>
<accession>A0A9P1KKM3</accession>
<reference evidence="2 3" key="1">
    <citation type="submission" date="2014-02" db="EMBL/GenBank/DDBJ databases">
        <authorList>
            <person name="Genoscope - CEA"/>
        </authorList>
    </citation>
    <scope>NUCLEOTIDE SEQUENCE [LARGE SCALE GENOMIC DNA]</scope>
    <source>
        <strain evidence="2 3">PCC 8005</strain>
    </source>
</reference>
<organism evidence="2 3">
    <name type="scientific">Limnospira indica PCC 8005</name>
    <dbReference type="NCBI Taxonomy" id="376219"/>
    <lineage>
        <taxon>Bacteria</taxon>
        <taxon>Bacillati</taxon>
        <taxon>Cyanobacteriota</taxon>
        <taxon>Cyanophyceae</taxon>
        <taxon>Oscillatoriophycideae</taxon>
        <taxon>Oscillatoriales</taxon>
        <taxon>Sirenicapillariaceae</taxon>
        <taxon>Limnospira</taxon>
    </lineage>
</organism>
<feature type="domain" description="GmrSD restriction endonucleases N-terminal" evidence="1">
    <location>
        <begin position="34"/>
        <end position="185"/>
    </location>
</feature>
<dbReference type="EMBL" id="FO818640">
    <property type="protein sequence ID" value="CDM97845.1"/>
    <property type="molecule type" value="Genomic_DNA"/>
</dbReference>
<keyword evidence="3" id="KW-1185">Reference proteome</keyword>
<dbReference type="Proteomes" id="UP000032946">
    <property type="component" value="Chromosome"/>
</dbReference>